<organism evidence="5 6">
    <name type="scientific">Blautia parvula</name>
    <dbReference type="NCBI Taxonomy" id="2877527"/>
    <lineage>
        <taxon>Bacteria</taxon>
        <taxon>Bacillati</taxon>
        <taxon>Bacillota</taxon>
        <taxon>Clostridia</taxon>
        <taxon>Lachnospirales</taxon>
        <taxon>Lachnospiraceae</taxon>
        <taxon>Blautia</taxon>
    </lineage>
</organism>
<evidence type="ECO:0000256" key="3">
    <source>
        <dbReference type="ARBA" id="ARBA00022729"/>
    </source>
</evidence>
<name>A0ABQ0BZX3_9FIRM</name>
<dbReference type="InterPro" id="IPR006059">
    <property type="entry name" value="SBP"/>
</dbReference>
<reference evidence="5 6" key="1">
    <citation type="submission" date="2024-04" db="EMBL/GenBank/DDBJ databases">
        <title>Defined microbial consortia suppress multidrug-resistant proinflammatory Enterobacteriaceae via ecological control.</title>
        <authorList>
            <person name="Furuichi M."/>
            <person name="Kawaguchi T."/>
            <person name="Pust M."/>
            <person name="Yasuma K."/>
            <person name="Plichta D."/>
            <person name="Hasegawa N."/>
            <person name="Ohya T."/>
            <person name="Bhattarai S."/>
            <person name="Sasajima S."/>
            <person name="Aoto Y."/>
            <person name="Tuganbaev T."/>
            <person name="Yaginuma M."/>
            <person name="Ueda M."/>
            <person name="Okahashi N."/>
            <person name="Amafuji K."/>
            <person name="Kiridooshi Y."/>
            <person name="Sugita K."/>
            <person name="Strazar M."/>
            <person name="Skelly A."/>
            <person name="Suda W."/>
            <person name="Hattori M."/>
            <person name="Nakamoto N."/>
            <person name="Caballero S."/>
            <person name="Norman J."/>
            <person name="Olle B."/>
            <person name="Tanoue T."/>
            <person name="Arita M."/>
            <person name="Bucci V."/>
            <person name="Atarashi K."/>
            <person name="Xavier R."/>
            <person name="Honda K."/>
        </authorList>
    </citation>
    <scope>NUCLEOTIDE SEQUENCE [LARGE SCALE GENOMIC DNA]</scope>
    <source>
        <strain evidence="6">k34-0107-D12</strain>
    </source>
</reference>
<keyword evidence="3" id="KW-0732">Signal</keyword>
<dbReference type="Pfam" id="PF13416">
    <property type="entry name" value="SBP_bac_8"/>
    <property type="match status" value="1"/>
</dbReference>
<dbReference type="InterPro" id="IPR050490">
    <property type="entry name" value="Bact_solute-bd_prot1"/>
</dbReference>
<dbReference type="PANTHER" id="PTHR43649:SF12">
    <property type="entry name" value="DIACETYLCHITOBIOSE BINDING PROTEIN DASA"/>
    <property type="match status" value="1"/>
</dbReference>
<accession>A0ABQ0BZX3</accession>
<dbReference type="EMBL" id="BAABZQ010000001">
    <property type="protein sequence ID" value="GAA6502084.1"/>
    <property type="molecule type" value="Genomic_DNA"/>
</dbReference>
<dbReference type="PROSITE" id="PS01037">
    <property type="entry name" value="SBP_BACTERIAL_1"/>
    <property type="match status" value="1"/>
</dbReference>
<proteinExistence type="inferred from homology"/>
<dbReference type="InterPro" id="IPR006061">
    <property type="entry name" value="SBP_1_CS"/>
</dbReference>
<dbReference type="PROSITE" id="PS51257">
    <property type="entry name" value="PROKAR_LIPOPROTEIN"/>
    <property type="match status" value="1"/>
</dbReference>
<comment type="similarity">
    <text evidence="1">Belongs to the bacterial solute-binding protein 1 family.</text>
</comment>
<comment type="caution">
    <text evidence="5">The sequence shown here is derived from an EMBL/GenBank/DDBJ whole genome shotgun (WGS) entry which is preliminary data.</text>
</comment>
<evidence type="ECO:0000256" key="1">
    <source>
        <dbReference type="ARBA" id="ARBA00008520"/>
    </source>
</evidence>
<evidence type="ECO:0000313" key="5">
    <source>
        <dbReference type="EMBL" id="GAA6502084.1"/>
    </source>
</evidence>
<evidence type="ECO:0000313" key="6">
    <source>
        <dbReference type="Proteomes" id="UP001600941"/>
    </source>
</evidence>
<dbReference type="Gene3D" id="3.40.190.10">
    <property type="entry name" value="Periplasmic binding protein-like II"/>
    <property type="match status" value="2"/>
</dbReference>
<evidence type="ECO:0000256" key="4">
    <source>
        <dbReference type="SAM" id="MobiDB-lite"/>
    </source>
</evidence>
<keyword evidence="6" id="KW-1185">Reference proteome</keyword>
<gene>
    <name evidence="5" type="ORF">K340107D12_49000</name>
</gene>
<feature type="region of interest" description="Disordered" evidence="4">
    <location>
        <begin position="26"/>
        <end position="47"/>
    </location>
</feature>
<keyword evidence="2" id="KW-0813">Transport</keyword>
<dbReference type="PANTHER" id="PTHR43649">
    <property type="entry name" value="ARABINOSE-BINDING PROTEIN-RELATED"/>
    <property type="match status" value="1"/>
</dbReference>
<protein>
    <submittedName>
        <fullName evidence="5">Uncharacterized protein</fullName>
    </submittedName>
</protein>
<dbReference type="SUPFAM" id="SSF53850">
    <property type="entry name" value="Periplasmic binding protein-like II"/>
    <property type="match status" value="1"/>
</dbReference>
<evidence type="ECO:0000256" key="2">
    <source>
        <dbReference type="ARBA" id="ARBA00022448"/>
    </source>
</evidence>
<sequence length="438" mass="48623">MKWRKMTGLLMTGSIAAGMLFGCGGKDEGNTTDTKGEEVQESTAKDEKEPVTLRILLAAGSGTGMDEIIDEALAENYPEIQVEWEMINWNDLNTKMQTYIQSGLPDIIVGKATDAVTYGKMGILGDLAGKPYLDNVNEVGTESVTVDGKVYGLAFDAMYQGIIYNRKVFEENHVEIPTTYEELDAAIQTFKDAGITPFATHFVDTWSIGNLAMQFAMGDVFSKDPLWGDKFRSGEVSFVDSPEYRQAYENIKKIYDNTWQDETFSIEETASDAKFIEGEAAMKAPGFCPTDTLYTLDENFDYGLFPYPNATGDAKLLFQADTTFMKNENSDKAVNEAVDKVFTLLTENKEMVGEICDITMKAPMIKDVETTYPDPSRNDIEKYADANEIVNVDIGNNQLQWGGFQDENAKAIAEWLQGDITIDAALKAADDRKDNSLQ</sequence>
<dbReference type="RefSeq" id="WP_227210256.1">
    <property type="nucleotide sequence ID" value="NZ_BAABZQ010000001.1"/>
</dbReference>
<dbReference type="Proteomes" id="UP001600941">
    <property type="component" value="Unassembled WGS sequence"/>
</dbReference>